<comment type="similarity">
    <text evidence="3">Belongs to the TO family.</text>
</comment>
<evidence type="ECO:0000313" key="5">
    <source>
        <dbReference type="EMBL" id="KAJ3650921.1"/>
    </source>
</evidence>
<dbReference type="InterPro" id="IPR038606">
    <property type="entry name" value="To_sf"/>
</dbReference>
<evidence type="ECO:0000256" key="2">
    <source>
        <dbReference type="ARBA" id="ARBA00023108"/>
    </source>
</evidence>
<organism evidence="5 6">
    <name type="scientific">Zophobas morio</name>
    <dbReference type="NCBI Taxonomy" id="2755281"/>
    <lineage>
        <taxon>Eukaryota</taxon>
        <taxon>Metazoa</taxon>
        <taxon>Ecdysozoa</taxon>
        <taxon>Arthropoda</taxon>
        <taxon>Hexapoda</taxon>
        <taxon>Insecta</taxon>
        <taxon>Pterygota</taxon>
        <taxon>Neoptera</taxon>
        <taxon>Endopterygota</taxon>
        <taxon>Coleoptera</taxon>
        <taxon>Polyphaga</taxon>
        <taxon>Cucujiformia</taxon>
        <taxon>Tenebrionidae</taxon>
        <taxon>Zophobas</taxon>
    </lineage>
</organism>
<protein>
    <submittedName>
        <fullName evidence="5">Uncharacterized protein</fullName>
    </submittedName>
</protein>
<keyword evidence="2" id="KW-0090">Biological rhythms</keyword>
<dbReference type="Proteomes" id="UP001168821">
    <property type="component" value="Unassembled WGS sequence"/>
</dbReference>
<feature type="chain" id="PRO_5041274673" evidence="4">
    <location>
        <begin position="17"/>
        <end position="244"/>
    </location>
</feature>
<dbReference type="InterPro" id="IPR010562">
    <property type="entry name" value="Haemolymph_juvenile_hormone-bd"/>
</dbReference>
<feature type="signal peptide" evidence="4">
    <location>
        <begin position="1"/>
        <end position="16"/>
    </location>
</feature>
<dbReference type="Gene3D" id="3.15.10.30">
    <property type="entry name" value="Haemolymph juvenile hormone binding protein"/>
    <property type="match status" value="1"/>
</dbReference>
<dbReference type="Pfam" id="PF06585">
    <property type="entry name" value="JHBP"/>
    <property type="match status" value="1"/>
</dbReference>
<gene>
    <name evidence="5" type="ORF">Zmor_016996</name>
</gene>
<evidence type="ECO:0000256" key="1">
    <source>
        <dbReference type="ARBA" id="ARBA00022729"/>
    </source>
</evidence>
<sequence length="244" mass="27955">MLFPAFFFTFVALTYCAKLPPSFQKCNRKQPDLKECLLKAAQDGISQLTEPVLKEFNFPNVNPLEIPEATISAGTGPVQVQQNFTNCKFYGFPSIKYDAFDWDLEKKTWYLGGLYPELKINCNYNLDGKILLLIIKGTGPGSVVMKNLLGYSNLTYEEVRKKGKTYMKFVTSGITMEPESVYFNFENLFDGDKQLGDNINKVLNENWKEVFDDLRSSYSEIVARLFKQFLNILFSKVSIEELLD</sequence>
<proteinExistence type="inferred from homology"/>
<dbReference type="GO" id="GO:0005615">
    <property type="term" value="C:extracellular space"/>
    <property type="evidence" value="ECO:0007669"/>
    <property type="project" value="TreeGrafter"/>
</dbReference>
<evidence type="ECO:0000256" key="4">
    <source>
        <dbReference type="SAM" id="SignalP"/>
    </source>
</evidence>
<dbReference type="PANTHER" id="PTHR11008:SF32">
    <property type="entry name" value="CIRCADIAN CLOCK-CONTROLLED PROTEIN DAYWAKE-RELATED"/>
    <property type="match status" value="1"/>
</dbReference>
<dbReference type="FunFam" id="3.15.10.30:FF:000001">
    <property type="entry name" value="Takeout-like protein 1"/>
    <property type="match status" value="1"/>
</dbReference>
<accession>A0AA38IAI7</accession>
<comment type="caution">
    <text evidence="5">The sequence shown here is derived from an EMBL/GenBank/DDBJ whole genome shotgun (WGS) entry which is preliminary data.</text>
</comment>
<evidence type="ECO:0000256" key="3">
    <source>
        <dbReference type="ARBA" id="ARBA00060902"/>
    </source>
</evidence>
<dbReference type="GO" id="GO:0007623">
    <property type="term" value="P:circadian rhythm"/>
    <property type="evidence" value="ECO:0007669"/>
    <property type="project" value="UniProtKB-ARBA"/>
</dbReference>
<evidence type="ECO:0000313" key="6">
    <source>
        <dbReference type="Proteomes" id="UP001168821"/>
    </source>
</evidence>
<dbReference type="EMBL" id="JALNTZ010000005">
    <property type="protein sequence ID" value="KAJ3650921.1"/>
    <property type="molecule type" value="Genomic_DNA"/>
</dbReference>
<keyword evidence="6" id="KW-1185">Reference proteome</keyword>
<reference evidence="5" key="1">
    <citation type="journal article" date="2023" name="G3 (Bethesda)">
        <title>Whole genome assemblies of Zophobas morio and Tenebrio molitor.</title>
        <authorList>
            <person name="Kaur S."/>
            <person name="Stinson S.A."/>
            <person name="diCenzo G.C."/>
        </authorList>
    </citation>
    <scope>NUCLEOTIDE SEQUENCE</scope>
    <source>
        <strain evidence="5">QUZm001</strain>
    </source>
</reference>
<dbReference type="AlphaFoldDB" id="A0AA38IAI7"/>
<dbReference type="SMART" id="SM00700">
    <property type="entry name" value="JHBP"/>
    <property type="match status" value="1"/>
</dbReference>
<dbReference type="PANTHER" id="PTHR11008">
    <property type="entry name" value="PROTEIN TAKEOUT-LIKE PROTEIN"/>
    <property type="match status" value="1"/>
</dbReference>
<keyword evidence="1 4" id="KW-0732">Signal</keyword>
<name>A0AA38IAI7_9CUCU</name>